<comment type="subcellular location">
    <subcellularLocation>
        <location evidence="2 9">Cytoplasm</location>
    </subcellularLocation>
    <subcellularLocation>
        <location evidence="1">Endoplasmic reticulum</location>
    </subcellularLocation>
</comment>
<dbReference type="InterPro" id="IPR013699">
    <property type="entry name" value="Signal_recog_part_SRP72_RNA-bd"/>
</dbReference>
<dbReference type="Pfam" id="PF17004">
    <property type="entry name" value="SRP_TPR_like"/>
    <property type="match status" value="1"/>
</dbReference>
<evidence type="ECO:0000313" key="13">
    <source>
        <dbReference type="Proteomes" id="UP000001396"/>
    </source>
</evidence>
<comment type="similarity">
    <text evidence="3 9">Belongs to the SRP72 family.</text>
</comment>
<accession>D3B6U5</accession>
<evidence type="ECO:0000256" key="7">
    <source>
        <dbReference type="ARBA" id="ARBA00023135"/>
    </source>
</evidence>
<proteinExistence type="inferred from homology"/>
<dbReference type="OMA" id="NDMKVLA"/>
<dbReference type="Proteomes" id="UP000001396">
    <property type="component" value="Unassembled WGS sequence"/>
</dbReference>
<dbReference type="PIRSF" id="PIRSF038922">
    <property type="entry name" value="SRP72"/>
    <property type="match status" value="1"/>
</dbReference>
<dbReference type="Gene3D" id="1.25.40.10">
    <property type="entry name" value="Tetratricopeptide repeat domain"/>
    <property type="match status" value="2"/>
</dbReference>
<dbReference type="SUPFAM" id="SSF48452">
    <property type="entry name" value="TPR-like"/>
    <property type="match status" value="3"/>
</dbReference>
<dbReference type="AlphaFoldDB" id="D3B6U5"/>
<feature type="compositionally biased region" description="Low complexity" evidence="10">
    <location>
        <begin position="596"/>
        <end position="610"/>
    </location>
</feature>
<evidence type="ECO:0000256" key="2">
    <source>
        <dbReference type="ARBA" id="ARBA00004496"/>
    </source>
</evidence>
<reference evidence="12 13" key="1">
    <citation type="journal article" date="2011" name="Genome Res.">
        <title>Phylogeny-wide analysis of social amoeba genomes highlights ancient origins for complex intercellular communication.</title>
        <authorList>
            <person name="Heidel A.J."/>
            <person name="Lawal H.M."/>
            <person name="Felder M."/>
            <person name="Schilde C."/>
            <person name="Helps N.R."/>
            <person name="Tunggal B."/>
            <person name="Rivero F."/>
            <person name="John U."/>
            <person name="Schleicher M."/>
            <person name="Eichinger L."/>
            <person name="Platzer M."/>
            <person name="Noegel A.A."/>
            <person name="Schaap P."/>
            <person name="Gloeckner G."/>
        </authorList>
    </citation>
    <scope>NUCLEOTIDE SEQUENCE [LARGE SCALE GENOMIC DNA]</scope>
    <source>
        <strain evidence="13">ATCC 26659 / Pp 5 / PN500</strain>
    </source>
</reference>
<dbReference type="InterPro" id="IPR019734">
    <property type="entry name" value="TPR_rpt"/>
</dbReference>
<feature type="compositionally biased region" description="Low complexity" evidence="10">
    <location>
        <begin position="516"/>
        <end position="527"/>
    </location>
</feature>
<keyword evidence="8 9" id="KW-0687">Ribonucleoprotein</keyword>
<feature type="domain" description="Signal recognition particle SRP72 subunit RNA-binding" evidence="11">
    <location>
        <begin position="525"/>
        <end position="574"/>
    </location>
</feature>
<dbReference type="InterPro" id="IPR011990">
    <property type="entry name" value="TPR-like_helical_dom_sf"/>
</dbReference>
<dbReference type="FunCoup" id="D3B6U5">
    <property type="interactions" value="555"/>
</dbReference>
<dbReference type="PANTHER" id="PTHR14094">
    <property type="entry name" value="SIGNAL RECOGNITION PARTICLE 72"/>
    <property type="match status" value="1"/>
</dbReference>
<dbReference type="GO" id="GO:0005783">
    <property type="term" value="C:endoplasmic reticulum"/>
    <property type="evidence" value="ECO:0007669"/>
    <property type="project" value="UniProtKB-SubCell"/>
</dbReference>
<keyword evidence="7 9" id="KW-0733">Signal recognition particle</keyword>
<evidence type="ECO:0000256" key="1">
    <source>
        <dbReference type="ARBA" id="ARBA00004240"/>
    </source>
</evidence>
<dbReference type="EMBL" id="ADBJ01000017">
    <property type="protein sequence ID" value="EFA83065.1"/>
    <property type="molecule type" value="Genomic_DNA"/>
</dbReference>
<dbReference type="GO" id="GO:0005786">
    <property type="term" value="C:signal recognition particle, endoplasmic reticulum targeting"/>
    <property type="evidence" value="ECO:0007669"/>
    <property type="project" value="UniProtKB-UniRule"/>
</dbReference>
<keyword evidence="6" id="KW-0256">Endoplasmic reticulum</keyword>
<dbReference type="RefSeq" id="XP_020435182.1">
    <property type="nucleotide sequence ID" value="XM_020574768.1"/>
</dbReference>
<gene>
    <name evidence="12" type="primary">srp72</name>
    <name evidence="12" type="ORF">PPL_03853</name>
</gene>
<protein>
    <recommendedName>
        <fullName evidence="4 9">Signal recognition particle subunit SRP72</fullName>
    </recommendedName>
</protein>
<dbReference type="SMART" id="SM00028">
    <property type="entry name" value="TPR"/>
    <property type="match status" value="3"/>
</dbReference>
<comment type="function">
    <text evidence="9">Component of the signal recognition particle (SRP) complex, a ribonucleoprotein complex that mediates the cotranslational targeting of secretory and membrane proteins to the endoplasmic reticulum (ER).</text>
</comment>
<sequence length="636" mass="71332">MSNKEQPVDQLFKELDENIQQSQYKKALRVFLLINKADVEAFQCKVICLMFNSSFQEALDCLKNAASPSTQSEPMLFEKAYCLYSLAKYNEALELIDKLKQQKTLRVQELEAQIYYKLEKYQKTIAIYEALLKEPGYQSDSGEFLTNLCAAYIDAGKIQECQDLINKNKSLMSKTYEFAFNAACLALYKKDIKTAETQLKLAKKVCVETLKKDGFSEEEIQEEASSVIVQIGYCQQLSGNMEEALESYQSIIDLSIGDSASLIALNNSVAIRSATSGTEKEDYQTSLDQIKSIITEQTENKLTTAQKCTVNFNHISLMLHLKKVGQCEEMVRSLKAKYKDSTQFTAELNEDLDLIVATLLTKDKKWREAEEILKSLESSVQSKPGIVATMVALYEKSGDMEKAVSCLDTLITSLENKKSKTEKEEDSYISLLKLNGNFNMKHLKYKEAASCYEKILKINANDLFALPSFIVATAHFDPTIAQKYEGKLPPLKFNDKIDVDAIDKLGLSFDKNEKAAATTSTTNVTAAKKSNEKAKAPVVPVQPKKPKRLPKNYNPDVKPDPERWLPKWQRSSNRGKRGPKGKKQDTLSRGPQGVVSQQQASQLAASSTSAPKFEQPAQQAAANKPRNINKKKKGKK</sequence>
<dbReference type="InParanoid" id="D3B6U5"/>
<keyword evidence="5 9" id="KW-0963">Cytoplasm</keyword>
<comment type="caution">
    <text evidence="12">The sequence shown here is derived from an EMBL/GenBank/DDBJ whole genome shotgun (WGS) entry which is preliminary data.</text>
</comment>
<evidence type="ECO:0000256" key="9">
    <source>
        <dbReference type="PIRNR" id="PIRNR038922"/>
    </source>
</evidence>
<feature type="region of interest" description="Disordered" evidence="10">
    <location>
        <begin position="516"/>
        <end position="636"/>
    </location>
</feature>
<dbReference type="GO" id="GO:0006614">
    <property type="term" value="P:SRP-dependent cotranslational protein targeting to membrane"/>
    <property type="evidence" value="ECO:0007669"/>
    <property type="project" value="UniProtKB-UniRule"/>
</dbReference>
<dbReference type="InterPro" id="IPR031545">
    <property type="entry name" value="SRP72_TPR-like"/>
</dbReference>
<evidence type="ECO:0000256" key="6">
    <source>
        <dbReference type="ARBA" id="ARBA00022824"/>
    </source>
</evidence>
<dbReference type="InterPro" id="IPR026270">
    <property type="entry name" value="SRP72"/>
</dbReference>
<feature type="compositionally biased region" description="Basic residues" evidence="10">
    <location>
        <begin position="627"/>
        <end position="636"/>
    </location>
</feature>
<dbReference type="PANTHER" id="PTHR14094:SF9">
    <property type="entry name" value="SIGNAL RECOGNITION PARTICLE SUBUNIT SRP72"/>
    <property type="match status" value="1"/>
</dbReference>
<dbReference type="Pfam" id="PF08492">
    <property type="entry name" value="SRP72"/>
    <property type="match status" value="1"/>
</dbReference>
<evidence type="ECO:0000259" key="11">
    <source>
        <dbReference type="Pfam" id="PF08492"/>
    </source>
</evidence>
<dbReference type="GO" id="GO:0043022">
    <property type="term" value="F:ribosome binding"/>
    <property type="evidence" value="ECO:0007669"/>
    <property type="project" value="TreeGrafter"/>
</dbReference>
<dbReference type="GO" id="GO:0008312">
    <property type="term" value="F:7S RNA binding"/>
    <property type="evidence" value="ECO:0007669"/>
    <property type="project" value="InterPro"/>
</dbReference>
<organism evidence="12 13">
    <name type="scientific">Heterostelium pallidum (strain ATCC 26659 / Pp 5 / PN500)</name>
    <name type="common">Cellular slime mold</name>
    <name type="synonym">Polysphondylium pallidum</name>
    <dbReference type="NCBI Taxonomy" id="670386"/>
    <lineage>
        <taxon>Eukaryota</taxon>
        <taxon>Amoebozoa</taxon>
        <taxon>Evosea</taxon>
        <taxon>Eumycetozoa</taxon>
        <taxon>Dictyostelia</taxon>
        <taxon>Acytosteliales</taxon>
        <taxon>Acytosteliaceae</taxon>
        <taxon>Heterostelium</taxon>
    </lineage>
</organism>
<evidence type="ECO:0000256" key="3">
    <source>
        <dbReference type="ARBA" id="ARBA00007676"/>
    </source>
</evidence>
<evidence type="ECO:0000256" key="8">
    <source>
        <dbReference type="ARBA" id="ARBA00023274"/>
    </source>
</evidence>
<evidence type="ECO:0000313" key="12">
    <source>
        <dbReference type="EMBL" id="EFA83065.1"/>
    </source>
</evidence>
<evidence type="ECO:0000256" key="5">
    <source>
        <dbReference type="ARBA" id="ARBA00022490"/>
    </source>
</evidence>
<dbReference type="STRING" id="670386.D3B6U5"/>
<keyword evidence="13" id="KW-1185">Reference proteome</keyword>
<dbReference type="GeneID" id="31359340"/>
<evidence type="ECO:0000256" key="4">
    <source>
        <dbReference type="ARBA" id="ARBA00018350"/>
    </source>
</evidence>
<evidence type="ECO:0000256" key="10">
    <source>
        <dbReference type="SAM" id="MobiDB-lite"/>
    </source>
</evidence>
<name>D3B6U5_HETP5</name>